<keyword evidence="1" id="KW-0472">Membrane</keyword>
<dbReference type="AlphaFoldDB" id="A0A1H9IMC8"/>
<organism evidence="2 3">
    <name type="scientific">Solimonas aquatica</name>
    <dbReference type="NCBI Taxonomy" id="489703"/>
    <lineage>
        <taxon>Bacteria</taxon>
        <taxon>Pseudomonadati</taxon>
        <taxon>Pseudomonadota</taxon>
        <taxon>Gammaproteobacteria</taxon>
        <taxon>Nevskiales</taxon>
        <taxon>Nevskiaceae</taxon>
        <taxon>Solimonas</taxon>
    </lineage>
</organism>
<name>A0A1H9IMC8_9GAMM</name>
<protein>
    <submittedName>
        <fullName evidence="2">Uncharacterized protein</fullName>
    </submittedName>
</protein>
<reference evidence="3" key="1">
    <citation type="submission" date="2016-10" db="EMBL/GenBank/DDBJ databases">
        <authorList>
            <person name="Varghese N."/>
            <person name="Submissions S."/>
        </authorList>
    </citation>
    <scope>NUCLEOTIDE SEQUENCE [LARGE SCALE GENOMIC DNA]</scope>
    <source>
        <strain evidence="3">DSM 25927</strain>
    </source>
</reference>
<feature type="transmembrane region" description="Helical" evidence="1">
    <location>
        <begin position="12"/>
        <end position="31"/>
    </location>
</feature>
<evidence type="ECO:0000256" key="1">
    <source>
        <dbReference type="SAM" id="Phobius"/>
    </source>
</evidence>
<proteinExistence type="predicted"/>
<dbReference type="EMBL" id="FOFS01000010">
    <property type="protein sequence ID" value="SEQ75750.1"/>
    <property type="molecule type" value="Genomic_DNA"/>
</dbReference>
<dbReference type="Proteomes" id="UP000199233">
    <property type="component" value="Unassembled WGS sequence"/>
</dbReference>
<evidence type="ECO:0000313" key="3">
    <source>
        <dbReference type="Proteomes" id="UP000199233"/>
    </source>
</evidence>
<evidence type="ECO:0000313" key="2">
    <source>
        <dbReference type="EMBL" id="SEQ75750.1"/>
    </source>
</evidence>
<dbReference type="STRING" id="489703.SAMN04488038_11099"/>
<feature type="transmembrane region" description="Helical" evidence="1">
    <location>
        <begin position="74"/>
        <end position="98"/>
    </location>
</feature>
<keyword evidence="1" id="KW-1133">Transmembrane helix</keyword>
<gene>
    <name evidence="2" type="ORF">SAMN04488038_11099</name>
</gene>
<sequence length="131" mass="14274">MSSASIRFYHHSLLIFLIGSLLFVRLVDLHWHQPVCPPQAQQRDLHTAHLADAAAPQDEAQHFADVSLTGDDGFALQLPILPALACGLVLLLLLGLPLRGVPMPRELRAPPARRSCTRLPPGCGPPALIMR</sequence>
<accession>A0A1H9IMC8</accession>
<keyword evidence="1" id="KW-0812">Transmembrane</keyword>
<keyword evidence="3" id="KW-1185">Reference proteome</keyword>
<dbReference type="RefSeq" id="WP_093287045.1">
    <property type="nucleotide sequence ID" value="NZ_FOFS01000010.1"/>
</dbReference>